<dbReference type="PANTHER" id="PTHR14002:SF43">
    <property type="entry name" value="DELTA-LIKE PROTEIN"/>
    <property type="match status" value="1"/>
</dbReference>
<dbReference type="InterPro" id="IPR055355">
    <property type="entry name" value="ZP-C"/>
</dbReference>
<dbReference type="EnsemblMetazoa" id="XM_038206647.1">
    <property type="protein sequence ID" value="XP_038062575.1"/>
    <property type="gene ID" value="LOC119733066"/>
</dbReference>
<evidence type="ECO:0000313" key="8">
    <source>
        <dbReference type="Proteomes" id="UP000887568"/>
    </source>
</evidence>
<evidence type="ECO:0000256" key="1">
    <source>
        <dbReference type="ARBA" id="ARBA00022729"/>
    </source>
</evidence>
<evidence type="ECO:0000259" key="6">
    <source>
        <dbReference type="PROSITE" id="PS51034"/>
    </source>
</evidence>
<reference evidence="7" key="1">
    <citation type="submission" date="2022-11" db="UniProtKB">
        <authorList>
            <consortium name="EnsemblMetazoa"/>
        </authorList>
    </citation>
    <scope>IDENTIFICATION</scope>
</reference>
<dbReference type="GeneID" id="119733066"/>
<dbReference type="Gene3D" id="2.60.40.4100">
    <property type="entry name" value="Zona pellucida, ZP-C domain"/>
    <property type="match status" value="1"/>
</dbReference>
<keyword evidence="4" id="KW-0812">Transmembrane</keyword>
<keyword evidence="8" id="KW-1185">Reference proteome</keyword>
<evidence type="ECO:0000256" key="3">
    <source>
        <dbReference type="SAM" id="MobiDB-lite"/>
    </source>
</evidence>
<name>A0A914AF29_PATMI</name>
<evidence type="ECO:0000256" key="2">
    <source>
        <dbReference type="ARBA" id="ARBA00023157"/>
    </source>
</evidence>
<feature type="signal peptide" evidence="5">
    <location>
        <begin position="1"/>
        <end position="24"/>
    </location>
</feature>
<dbReference type="AlphaFoldDB" id="A0A914AF29"/>
<dbReference type="Gene3D" id="2.60.40.3210">
    <property type="entry name" value="Zona pellucida, ZP-N domain"/>
    <property type="match status" value="1"/>
</dbReference>
<evidence type="ECO:0000256" key="5">
    <source>
        <dbReference type="SAM" id="SignalP"/>
    </source>
</evidence>
<feature type="transmembrane region" description="Helical" evidence="4">
    <location>
        <begin position="919"/>
        <end position="940"/>
    </location>
</feature>
<dbReference type="InterPro" id="IPR001507">
    <property type="entry name" value="ZP_dom"/>
</dbReference>
<organism evidence="7 8">
    <name type="scientific">Patiria miniata</name>
    <name type="common">Bat star</name>
    <name type="synonym">Asterina miniata</name>
    <dbReference type="NCBI Taxonomy" id="46514"/>
    <lineage>
        <taxon>Eukaryota</taxon>
        <taxon>Metazoa</taxon>
        <taxon>Echinodermata</taxon>
        <taxon>Eleutherozoa</taxon>
        <taxon>Asterozoa</taxon>
        <taxon>Asteroidea</taxon>
        <taxon>Valvatacea</taxon>
        <taxon>Valvatida</taxon>
        <taxon>Asterinidae</taxon>
        <taxon>Patiria</taxon>
    </lineage>
</organism>
<keyword evidence="1 5" id="KW-0732">Signal</keyword>
<feature type="compositionally biased region" description="Polar residues" evidence="3">
    <location>
        <begin position="579"/>
        <end position="599"/>
    </location>
</feature>
<dbReference type="Proteomes" id="UP000887568">
    <property type="component" value="Unplaced"/>
</dbReference>
<evidence type="ECO:0000313" key="7">
    <source>
        <dbReference type="EnsemblMetazoa" id="XP_038062575.1"/>
    </source>
</evidence>
<dbReference type="PANTHER" id="PTHR14002">
    <property type="entry name" value="ENDOGLIN/TGF-BETA RECEPTOR TYPE III"/>
    <property type="match status" value="1"/>
</dbReference>
<proteinExistence type="predicted"/>
<evidence type="ECO:0000256" key="4">
    <source>
        <dbReference type="SAM" id="Phobius"/>
    </source>
</evidence>
<feature type="domain" description="ZP" evidence="6">
    <location>
        <begin position="619"/>
        <end position="870"/>
    </location>
</feature>
<feature type="chain" id="PRO_5038126853" description="ZP domain-containing protein" evidence="5">
    <location>
        <begin position="25"/>
        <end position="959"/>
    </location>
</feature>
<keyword evidence="2" id="KW-1015">Disulfide bond</keyword>
<dbReference type="InterPro" id="IPR055356">
    <property type="entry name" value="ZP-N"/>
</dbReference>
<feature type="region of interest" description="Disordered" evidence="3">
    <location>
        <begin position="577"/>
        <end position="615"/>
    </location>
</feature>
<dbReference type="PROSITE" id="PS51034">
    <property type="entry name" value="ZP_2"/>
    <property type="match status" value="1"/>
</dbReference>
<protein>
    <recommendedName>
        <fullName evidence="6">ZP domain-containing protein</fullName>
    </recommendedName>
</protein>
<dbReference type="InterPro" id="IPR042235">
    <property type="entry name" value="ZP-C_dom"/>
</dbReference>
<dbReference type="SMART" id="SM00241">
    <property type="entry name" value="ZP"/>
    <property type="match status" value="1"/>
</dbReference>
<accession>A0A914AF29</accession>
<dbReference type="OrthoDB" id="10063988at2759"/>
<keyword evidence="4" id="KW-1133">Transmembrane helix</keyword>
<dbReference type="Pfam" id="PF23344">
    <property type="entry name" value="ZP-N"/>
    <property type="match status" value="1"/>
</dbReference>
<dbReference type="RefSeq" id="XP_038062575.1">
    <property type="nucleotide sequence ID" value="XM_038206647.1"/>
</dbReference>
<keyword evidence="4" id="KW-0472">Membrane</keyword>
<dbReference type="Pfam" id="PF00100">
    <property type="entry name" value="Zona_pellucida"/>
    <property type="match status" value="1"/>
</dbReference>
<sequence>MGGLLEALLVAFFLQGYHFGEVQSSHYRGLTISWKATEYESQVDVEWRFWYHHTSPNNVCDNSYIAGTLIDTGEYLECEQCSQSRIARIEYQCTDHSLAEEWQTGVGHTRFTIEPGLTTFDIRYSGCCWLPLGNAGKVYSAQAHVDLTPHDGVINSSPVTSWVPVVRIQQGCKDTLRIPVVDPDGDVVKCRWPSSSAEGGSVTPMKNAILDQSNCVLSINAIDDSGWYAIALIIEDFTTQASPTAKSKVPLQFLVNIYVGDTLTCAPLPRLDDRFSPTPTHSQCYNLVPGATTFKFEIGVFEADAPITALETTSPVGMKTTPVISSDNGSVDRLFVSKWIPDTSQIGPHIMCFNALDSNGQRSEVKCVILLVGDVLQAEQGWYESQQGEEYVLLNEGVVSEPRSCSLPSAALNNPNILRARDRSLHIAISPPVVVEAWTNATVNLPGYILIWNFRFDQDVSILGTEITKASSFRKPYAKFYYSNGKWQLSIPTWLPYNIRYPAPDTLQVLVRPYVGSLFPPIGQAHYVLLDGGAVNGPGPCHLPSAAVSDPYLCRAVYGTLPSATDETSIYTTPLLEDWTTSPQSDSSVQKPTQLTTEETGGPAHPPGMTQPLLSPSVDCSDSGMMVFIPRSVIGDALASHLHLLDPACVGSHHNATHVKIGTTYDRCGTFMEVRGDSVLFFNVIHDEAVPVEPGSVITRDRDIEIPVQCIMDLEGIAEISFRPDTSKITFREDGFGSFNFSLRLYHGNDYTTPYQPADYPVDVAMGNKLYFEARTWSEPGLELFLQTCRATPTSNPDDFHRYTFIQDGCIEDNTVVFHPSDDPDIDRFEIDAFAFVDALPQPVVYVHCDMVLCNSTDAYSRCAIGCPTRSINLLPGVHRRHARSASGSRAYAITQGPISVMEDGEEEGSELSSVQLPILLTTVCLLVGCVLVLGTLIVVMRKRTQRLQLYSPLATEEN</sequence>